<evidence type="ECO:0000313" key="1">
    <source>
        <dbReference type="EMBL" id="MBK0397536.1"/>
    </source>
</evidence>
<dbReference type="Gene3D" id="3.30.420.240">
    <property type="match status" value="1"/>
</dbReference>
<protein>
    <submittedName>
        <fullName evidence="1">Phage terminase large subunit</fullName>
    </submittedName>
</protein>
<gene>
    <name evidence="1" type="primary">terL</name>
    <name evidence="1" type="ORF">JDW22_13390</name>
</gene>
<dbReference type="Proteomes" id="UP000614058">
    <property type="component" value="Unassembled WGS sequence"/>
</dbReference>
<proteinExistence type="predicted"/>
<dbReference type="RefSeq" id="WP_200523454.1">
    <property type="nucleotide sequence ID" value="NZ_JAEHNZ010000007.1"/>
</dbReference>
<reference evidence="1 2" key="1">
    <citation type="journal article" date="2021" name="Pathogens">
        <title>Isolation and Characterization of Kingella bonacorsii sp. nov., A Novel Kingella Species Detected in a Stable Periodontitis Subject.</title>
        <authorList>
            <person name="Antezack A."/>
            <person name="Boxberger M."/>
            <person name="Rolland C."/>
            <person name="Monnet-Corti V."/>
            <person name="La Scola B."/>
        </authorList>
    </citation>
    <scope>NUCLEOTIDE SEQUENCE [LARGE SCALE GENOMIC DNA]</scope>
    <source>
        <strain evidence="1 2">Marseille-Q4569</strain>
    </source>
</reference>
<dbReference type="Gene3D" id="3.40.50.300">
    <property type="entry name" value="P-loop containing nucleotide triphosphate hydrolases"/>
    <property type="match status" value="1"/>
</dbReference>
<dbReference type="EMBL" id="JAEHNZ010000007">
    <property type="protein sequence ID" value="MBK0397536.1"/>
    <property type="molecule type" value="Genomic_DNA"/>
</dbReference>
<dbReference type="NCBIfam" id="TIGR01630">
    <property type="entry name" value="psiM2_ORF9"/>
    <property type="match status" value="1"/>
</dbReference>
<name>A0ABS1BW99_9NEIS</name>
<dbReference type="InterPro" id="IPR006517">
    <property type="entry name" value="Phage_terminase_lsu-like_C"/>
</dbReference>
<evidence type="ECO:0000313" key="2">
    <source>
        <dbReference type="Proteomes" id="UP000614058"/>
    </source>
</evidence>
<comment type="caution">
    <text evidence="1">The sequence shown here is derived from an EMBL/GenBank/DDBJ whole genome shotgun (WGS) entry which is preliminary data.</text>
</comment>
<sequence length="554" mass="62373">MARVAFKNSYNRDKKAFLQELADYAAQLRQFVEASVDGFSGKPADIAARVAKVLDPVHGFEFFCKTYFPHYMTHAEKSDLHEYLFCRLPEIAESPESCSDVIGASRGEAKSTICTQLHTLWRIVTGRTHFALIVMDSIDQAYPMLETIKAELEFNGRLAMDFPQACGAGKTWQAGSIINANNIKVCVAGSGKKLRGMRFGPYRPDLVVLDDIENDEQVQNPTQRAKLQSWLEKTIEPLGGVGRKMDIIYIGTVLHYDSVLARTLKNRFWRGKLFKAVVRYPDNMDLWEEWETLWRNDGEEVAMAFYHARRADMERGAKTSWAARGILALMKIRAKIGSHSFACEYQNDPASGDDAPFADLMDKCFYAALPGDVVYFGALDPSLGKAGASRDPSAIIVAALQWSTGKLFVVEAQIKKRVPDLIIEDVIRLHQIYRCALWFVETVQFQEFLKDELVKRSAARGCPVPARAVKPVADKLLRIESLQPHMANGLILLRPEHRVLLEQLRHFPHADHDDGPDALQMVWAGALANAAPIEWHSTADDDFDDADIRSKWAR</sequence>
<accession>A0ABS1BW99</accession>
<dbReference type="InterPro" id="IPR027417">
    <property type="entry name" value="P-loop_NTPase"/>
</dbReference>
<organism evidence="1 2">
    <name type="scientific">Kingella bonacorsii</name>
    <dbReference type="NCBI Taxonomy" id="2796361"/>
    <lineage>
        <taxon>Bacteria</taxon>
        <taxon>Pseudomonadati</taxon>
        <taxon>Pseudomonadota</taxon>
        <taxon>Betaproteobacteria</taxon>
        <taxon>Neisseriales</taxon>
        <taxon>Neisseriaceae</taxon>
        <taxon>Kingella</taxon>
    </lineage>
</organism>
<keyword evidence="2" id="KW-1185">Reference proteome</keyword>